<dbReference type="PANTHER" id="PTHR23268">
    <property type="entry name" value="T-CELL RECEPTOR BETA CHAIN"/>
    <property type="match status" value="1"/>
</dbReference>
<dbReference type="InterPro" id="IPR013106">
    <property type="entry name" value="Ig_V-set"/>
</dbReference>
<dbReference type="GO" id="GO:0007166">
    <property type="term" value="P:cell surface receptor signaling pathway"/>
    <property type="evidence" value="ECO:0007669"/>
    <property type="project" value="TreeGrafter"/>
</dbReference>
<evidence type="ECO:0000259" key="3">
    <source>
        <dbReference type="PROSITE" id="PS50835"/>
    </source>
</evidence>
<dbReference type="InterPro" id="IPR036179">
    <property type="entry name" value="Ig-like_dom_sf"/>
</dbReference>
<reference evidence="4" key="1">
    <citation type="thesis" date="2020" institute="ProQuest LLC" country="789 East Eisenhower Parkway, Ann Arbor, MI, USA">
        <title>Comparative Genomics and Chromosome Evolution.</title>
        <authorList>
            <person name="Mudd A.B."/>
        </authorList>
    </citation>
    <scope>NUCLEOTIDE SEQUENCE</scope>
    <source>
        <strain evidence="4">HN-11 Male</strain>
        <tissue evidence="4">Kidney and liver</tissue>
    </source>
</reference>
<dbReference type="Gene3D" id="2.60.40.10">
    <property type="entry name" value="Immunoglobulins"/>
    <property type="match status" value="1"/>
</dbReference>
<organism evidence="4 5">
    <name type="scientific">Eleutherodactylus coqui</name>
    <name type="common">Puerto Rican coqui</name>
    <dbReference type="NCBI Taxonomy" id="57060"/>
    <lineage>
        <taxon>Eukaryota</taxon>
        <taxon>Metazoa</taxon>
        <taxon>Chordata</taxon>
        <taxon>Craniata</taxon>
        <taxon>Vertebrata</taxon>
        <taxon>Euteleostomi</taxon>
        <taxon>Amphibia</taxon>
        <taxon>Batrachia</taxon>
        <taxon>Anura</taxon>
        <taxon>Neobatrachia</taxon>
        <taxon>Hyloidea</taxon>
        <taxon>Eleutherodactylidae</taxon>
        <taxon>Eleutherodactylinae</taxon>
        <taxon>Eleutherodactylus</taxon>
        <taxon>Eleutherodactylus</taxon>
    </lineage>
</organism>
<evidence type="ECO:0000313" key="4">
    <source>
        <dbReference type="EMBL" id="KAG9471511.1"/>
    </source>
</evidence>
<evidence type="ECO:0000256" key="2">
    <source>
        <dbReference type="ARBA" id="ARBA00022859"/>
    </source>
</evidence>
<dbReference type="Proteomes" id="UP000770717">
    <property type="component" value="Unassembled WGS sequence"/>
</dbReference>
<dbReference type="PANTHER" id="PTHR23268:SF124">
    <property type="entry name" value="IG-LIKE DOMAIN-CONTAINING PROTEIN"/>
    <property type="match status" value="1"/>
</dbReference>
<keyword evidence="5" id="KW-1185">Reference proteome</keyword>
<sequence length="107" mass="12043">MSCSHNDQTYLTMLWYQQKKGRGMKLIAYSSGKDDSNIEDNEKKWVLQRPDILKSSLTITKAAVQDSAVYFCASRAQLHTTGGKSAKNLDFRENLQFPPTGGALSFY</sequence>
<gene>
    <name evidence="4" type="ORF">GDO78_014554</name>
</gene>
<dbReference type="InterPro" id="IPR050413">
    <property type="entry name" value="TCR_beta_variable"/>
</dbReference>
<evidence type="ECO:0000256" key="1">
    <source>
        <dbReference type="ARBA" id="ARBA00022729"/>
    </source>
</evidence>
<name>A0A8J6EM85_ELECQ</name>
<dbReference type="PROSITE" id="PS50835">
    <property type="entry name" value="IG_LIKE"/>
    <property type="match status" value="1"/>
</dbReference>
<dbReference type="SUPFAM" id="SSF48726">
    <property type="entry name" value="Immunoglobulin"/>
    <property type="match status" value="1"/>
</dbReference>
<dbReference type="EMBL" id="WNTK01000138">
    <property type="protein sequence ID" value="KAG9471511.1"/>
    <property type="molecule type" value="Genomic_DNA"/>
</dbReference>
<dbReference type="AlphaFoldDB" id="A0A8J6EM85"/>
<keyword evidence="2" id="KW-0391">Immunity</keyword>
<dbReference type="GO" id="GO:0002376">
    <property type="term" value="P:immune system process"/>
    <property type="evidence" value="ECO:0007669"/>
    <property type="project" value="UniProtKB-KW"/>
</dbReference>
<comment type="caution">
    <text evidence="4">The sequence shown here is derived from an EMBL/GenBank/DDBJ whole genome shotgun (WGS) entry which is preliminary data.</text>
</comment>
<proteinExistence type="predicted"/>
<protein>
    <recommendedName>
        <fullName evidence="3">Ig-like domain-containing protein</fullName>
    </recommendedName>
</protein>
<dbReference type="InterPro" id="IPR013783">
    <property type="entry name" value="Ig-like_fold"/>
</dbReference>
<dbReference type="GO" id="GO:0005886">
    <property type="term" value="C:plasma membrane"/>
    <property type="evidence" value="ECO:0007669"/>
    <property type="project" value="TreeGrafter"/>
</dbReference>
<accession>A0A8J6EM85</accession>
<dbReference type="InterPro" id="IPR007110">
    <property type="entry name" value="Ig-like_dom"/>
</dbReference>
<dbReference type="Pfam" id="PF07686">
    <property type="entry name" value="V-set"/>
    <property type="match status" value="1"/>
</dbReference>
<feature type="domain" description="Ig-like" evidence="3">
    <location>
        <begin position="1"/>
        <end position="90"/>
    </location>
</feature>
<keyword evidence="1" id="KW-0732">Signal</keyword>
<dbReference type="OrthoDB" id="9803478at2759"/>
<evidence type="ECO:0000313" key="5">
    <source>
        <dbReference type="Proteomes" id="UP000770717"/>
    </source>
</evidence>